<dbReference type="EMBL" id="JAAALK010000287">
    <property type="protein sequence ID" value="KAG8059057.1"/>
    <property type="molecule type" value="Genomic_DNA"/>
</dbReference>
<accession>A0A8J5V4K0</accession>
<comment type="caution">
    <text evidence="2">The sequence shown here is derived from an EMBL/GenBank/DDBJ whole genome shotgun (WGS) entry which is preliminary data.</text>
</comment>
<protein>
    <submittedName>
        <fullName evidence="2">Uncharacterized protein</fullName>
    </submittedName>
</protein>
<dbReference type="Proteomes" id="UP000729402">
    <property type="component" value="Unassembled WGS sequence"/>
</dbReference>
<evidence type="ECO:0000313" key="2">
    <source>
        <dbReference type="EMBL" id="KAG8059057.1"/>
    </source>
</evidence>
<evidence type="ECO:0000313" key="3">
    <source>
        <dbReference type="Proteomes" id="UP000729402"/>
    </source>
</evidence>
<reference evidence="2" key="1">
    <citation type="journal article" date="2021" name="bioRxiv">
        <title>Whole Genome Assembly and Annotation of Northern Wild Rice, Zizania palustris L., Supports a Whole Genome Duplication in the Zizania Genus.</title>
        <authorList>
            <person name="Haas M."/>
            <person name="Kono T."/>
            <person name="Macchietto M."/>
            <person name="Millas R."/>
            <person name="McGilp L."/>
            <person name="Shao M."/>
            <person name="Duquette J."/>
            <person name="Hirsch C.N."/>
            <person name="Kimball J."/>
        </authorList>
    </citation>
    <scope>NUCLEOTIDE SEQUENCE</scope>
    <source>
        <tissue evidence="2">Fresh leaf tissue</tissue>
    </source>
</reference>
<sequence>MAKHMNFGSGESTLSPTCCINAKSPSCWAEQDAFFHSMDRIDVLLYFVRASCLAPACLLCQNSRNKSMPSHVGDGDHHPLPLVLPAPRPPAAAAAAAWRKSRMTGLRHLGQRGSASASMTYMKQRGQAASTIDVASGLSDHCIPPPPPCCSLSDDRHELGDDSSSSAARPGGGAPRAGSDRLSFRSSPLGPLPLLITQPVTCLTLHIHQHKQDLQLPQNGCGGLRDCSSTVFIGGNEQREEERSFGFLKCSSVEEYFDLIWLYYKPPFLLPR</sequence>
<proteinExistence type="predicted"/>
<organism evidence="2 3">
    <name type="scientific">Zizania palustris</name>
    <name type="common">Northern wild rice</name>
    <dbReference type="NCBI Taxonomy" id="103762"/>
    <lineage>
        <taxon>Eukaryota</taxon>
        <taxon>Viridiplantae</taxon>
        <taxon>Streptophyta</taxon>
        <taxon>Embryophyta</taxon>
        <taxon>Tracheophyta</taxon>
        <taxon>Spermatophyta</taxon>
        <taxon>Magnoliopsida</taxon>
        <taxon>Liliopsida</taxon>
        <taxon>Poales</taxon>
        <taxon>Poaceae</taxon>
        <taxon>BOP clade</taxon>
        <taxon>Oryzoideae</taxon>
        <taxon>Oryzeae</taxon>
        <taxon>Zizaniinae</taxon>
        <taxon>Zizania</taxon>
    </lineage>
</organism>
<name>A0A8J5V4K0_ZIZPA</name>
<reference evidence="2" key="2">
    <citation type="submission" date="2021-02" db="EMBL/GenBank/DDBJ databases">
        <authorList>
            <person name="Kimball J.A."/>
            <person name="Haas M.W."/>
            <person name="Macchietto M."/>
            <person name="Kono T."/>
            <person name="Duquette J."/>
            <person name="Shao M."/>
        </authorList>
    </citation>
    <scope>NUCLEOTIDE SEQUENCE</scope>
    <source>
        <tissue evidence="2">Fresh leaf tissue</tissue>
    </source>
</reference>
<feature type="region of interest" description="Disordered" evidence="1">
    <location>
        <begin position="153"/>
        <end position="185"/>
    </location>
</feature>
<gene>
    <name evidence="2" type="ORF">GUJ93_ZPchr0002g25902</name>
</gene>
<dbReference type="OrthoDB" id="1750588at2759"/>
<evidence type="ECO:0000256" key="1">
    <source>
        <dbReference type="SAM" id="MobiDB-lite"/>
    </source>
</evidence>
<dbReference type="AlphaFoldDB" id="A0A8J5V4K0"/>
<keyword evidence="3" id="KW-1185">Reference proteome</keyword>